<dbReference type="NCBIfam" id="TIGR01737">
    <property type="entry name" value="FGAM_synth_I"/>
    <property type="match status" value="1"/>
</dbReference>
<dbReference type="EC" id="3.5.1.2" evidence="8"/>
<dbReference type="PROSITE" id="PS51273">
    <property type="entry name" value="GATASE_TYPE_1"/>
    <property type="match status" value="1"/>
</dbReference>
<feature type="active site" description="Nucleophile" evidence="8">
    <location>
        <position position="86"/>
    </location>
</feature>
<keyword evidence="7 8" id="KW-0315">Glutamine amidotransferase</keyword>
<dbReference type="Gene3D" id="3.40.50.880">
    <property type="match status" value="1"/>
</dbReference>
<sequence length="234" mass="25518">MKWAVIVFPGSNCDRDAAAAIRDVTGDQADLVWHDQSDLSRYDAIVLPGGFSYGDYLRSGAIARFSPAVEAVKREAERGKLVLGICNGFQVLTESHLLPGALLRNDNLQFRCEMTELVVANNQSPFTSGYQLGERIRVPIAHGEGRYVADGDLVSALESSNRVAFTYPHNPNGSLHDIAGILNDKGNVLGLMPHPERAVTEWMDSLDGRRMFLSMHRYMKEAGGLVGANGNANS</sequence>
<comment type="subcellular location">
    <subcellularLocation>
        <location evidence="8">Cytoplasm</location>
    </subcellularLocation>
</comment>
<dbReference type="InterPro" id="IPR029062">
    <property type="entry name" value="Class_I_gatase-like"/>
</dbReference>
<dbReference type="HAMAP" id="MF_00421">
    <property type="entry name" value="PurQ"/>
    <property type="match status" value="1"/>
</dbReference>
<keyword evidence="1 8" id="KW-0963">Cytoplasm</keyword>
<dbReference type="SMART" id="SM01211">
    <property type="entry name" value="GATase_5"/>
    <property type="match status" value="1"/>
</dbReference>
<feature type="active site" evidence="8">
    <location>
        <position position="194"/>
    </location>
</feature>
<evidence type="ECO:0000313" key="9">
    <source>
        <dbReference type="EMBL" id="WAH41640.1"/>
    </source>
</evidence>
<dbReference type="PANTHER" id="PTHR47552">
    <property type="entry name" value="PHOSPHORIBOSYLFORMYLGLYCINAMIDINE SYNTHASE SUBUNIT PURQ"/>
    <property type="match status" value="1"/>
</dbReference>
<dbReference type="SUPFAM" id="SSF52317">
    <property type="entry name" value="Class I glutamine amidotransferase-like"/>
    <property type="match status" value="1"/>
</dbReference>
<proteinExistence type="inferred from homology"/>
<comment type="catalytic activity">
    <reaction evidence="8">
        <text>N(2)-formyl-N(1)-(5-phospho-beta-D-ribosyl)glycinamide + L-glutamine + ATP + H2O = 2-formamido-N(1)-(5-O-phospho-beta-D-ribosyl)acetamidine + L-glutamate + ADP + phosphate + H(+)</text>
        <dbReference type="Rhea" id="RHEA:17129"/>
        <dbReference type="ChEBI" id="CHEBI:15377"/>
        <dbReference type="ChEBI" id="CHEBI:15378"/>
        <dbReference type="ChEBI" id="CHEBI:29985"/>
        <dbReference type="ChEBI" id="CHEBI:30616"/>
        <dbReference type="ChEBI" id="CHEBI:43474"/>
        <dbReference type="ChEBI" id="CHEBI:58359"/>
        <dbReference type="ChEBI" id="CHEBI:147286"/>
        <dbReference type="ChEBI" id="CHEBI:147287"/>
        <dbReference type="ChEBI" id="CHEBI:456216"/>
        <dbReference type="EC" id="6.3.5.3"/>
    </reaction>
</comment>
<evidence type="ECO:0000256" key="2">
    <source>
        <dbReference type="ARBA" id="ARBA00022598"/>
    </source>
</evidence>
<keyword evidence="4 8" id="KW-0658">Purine biosynthesis</keyword>
<dbReference type="RefSeq" id="WP_268005548.1">
    <property type="nucleotide sequence ID" value="NZ_BSUT01000001.1"/>
</dbReference>
<evidence type="ECO:0000256" key="4">
    <source>
        <dbReference type="ARBA" id="ARBA00022755"/>
    </source>
</evidence>
<dbReference type="Pfam" id="PF13507">
    <property type="entry name" value="GATase_5"/>
    <property type="match status" value="1"/>
</dbReference>
<dbReference type="EMBL" id="CP104067">
    <property type="protein sequence ID" value="WAH41640.1"/>
    <property type="molecule type" value="Genomic_DNA"/>
</dbReference>
<accession>A0ABY6ZFF3</accession>
<evidence type="ECO:0000256" key="3">
    <source>
        <dbReference type="ARBA" id="ARBA00022741"/>
    </source>
</evidence>
<dbReference type="NCBIfam" id="NF002957">
    <property type="entry name" value="PRK03619.1"/>
    <property type="match status" value="1"/>
</dbReference>
<evidence type="ECO:0000256" key="8">
    <source>
        <dbReference type="HAMAP-Rule" id="MF_00421"/>
    </source>
</evidence>
<dbReference type="InterPro" id="IPR010075">
    <property type="entry name" value="PRibForGlyAmidine_synth_PurQ"/>
</dbReference>
<keyword evidence="3 8" id="KW-0547">Nucleotide-binding</keyword>
<dbReference type="Proteomes" id="UP001164761">
    <property type="component" value="Chromosome"/>
</dbReference>
<comment type="function">
    <text evidence="8">Part of the phosphoribosylformylglycinamidine synthase complex involved in the purines biosynthetic pathway. Catalyzes the ATP-dependent conversion of formylglycinamide ribonucleotide (FGAR) and glutamine to yield formylglycinamidine ribonucleotide (FGAM) and glutamate. The FGAM synthase complex is composed of three subunits. PurQ produces an ammonia molecule by converting glutamine to glutamate. PurL transfers the ammonia molecule to FGAR to form FGAM in an ATP-dependent manner. PurS interacts with PurQ and PurL and is thought to assist in the transfer of the ammonia molecule from PurQ to PurL.</text>
</comment>
<organism evidence="9 10">
    <name type="scientific">Alicyclobacillus fastidiosus</name>
    <dbReference type="NCBI Taxonomy" id="392011"/>
    <lineage>
        <taxon>Bacteria</taxon>
        <taxon>Bacillati</taxon>
        <taxon>Bacillota</taxon>
        <taxon>Bacilli</taxon>
        <taxon>Bacillales</taxon>
        <taxon>Alicyclobacillaceae</taxon>
        <taxon>Alicyclobacillus</taxon>
    </lineage>
</organism>
<comment type="subunit">
    <text evidence="8">Part of the FGAM synthase complex composed of 1 PurL, 1 PurQ and 2 PurS subunits.</text>
</comment>
<evidence type="ECO:0000313" key="10">
    <source>
        <dbReference type="Proteomes" id="UP001164761"/>
    </source>
</evidence>
<comment type="catalytic activity">
    <reaction evidence="8">
        <text>L-glutamine + H2O = L-glutamate + NH4(+)</text>
        <dbReference type="Rhea" id="RHEA:15889"/>
        <dbReference type="ChEBI" id="CHEBI:15377"/>
        <dbReference type="ChEBI" id="CHEBI:28938"/>
        <dbReference type="ChEBI" id="CHEBI:29985"/>
        <dbReference type="ChEBI" id="CHEBI:58359"/>
        <dbReference type="EC" id="3.5.1.2"/>
    </reaction>
</comment>
<evidence type="ECO:0000256" key="6">
    <source>
        <dbReference type="ARBA" id="ARBA00022840"/>
    </source>
</evidence>
<evidence type="ECO:0000256" key="1">
    <source>
        <dbReference type="ARBA" id="ARBA00022490"/>
    </source>
</evidence>
<dbReference type="PANTHER" id="PTHR47552:SF1">
    <property type="entry name" value="PHOSPHORIBOSYLFORMYLGLYCINAMIDINE SYNTHASE SUBUNIT PURQ"/>
    <property type="match status" value="1"/>
</dbReference>
<evidence type="ECO:0000256" key="7">
    <source>
        <dbReference type="ARBA" id="ARBA00022962"/>
    </source>
</evidence>
<keyword evidence="10" id="KW-1185">Reference proteome</keyword>
<keyword evidence="5 8" id="KW-0378">Hydrolase</keyword>
<feature type="active site" evidence="8">
    <location>
        <position position="196"/>
    </location>
</feature>
<dbReference type="PIRSF" id="PIRSF001586">
    <property type="entry name" value="FGAM_synth_I"/>
    <property type="match status" value="1"/>
</dbReference>
<gene>
    <name evidence="8 9" type="primary">purQ</name>
    <name evidence="9" type="ORF">NZD89_26080</name>
</gene>
<keyword evidence="2 8" id="KW-0436">Ligase</keyword>
<keyword evidence="6 8" id="KW-0067">ATP-binding</keyword>
<dbReference type="CDD" id="cd01740">
    <property type="entry name" value="GATase1_FGAR_AT"/>
    <property type="match status" value="1"/>
</dbReference>
<reference evidence="9" key="1">
    <citation type="submission" date="2022-08" db="EMBL/GenBank/DDBJ databases">
        <title>Alicyclobacillus fastidiosus DSM 17978, complete genome.</title>
        <authorList>
            <person name="Wang Q."/>
            <person name="Cai R."/>
            <person name="Wang Z."/>
        </authorList>
    </citation>
    <scope>NUCLEOTIDE SEQUENCE</scope>
    <source>
        <strain evidence="9">DSM 17978</strain>
    </source>
</reference>
<name>A0ABY6ZFF3_9BACL</name>
<evidence type="ECO:0000256" key="5">
    <source>
        <dbReference type="ARBA" id="ARBA00022801"/>
    </source>
</evidence>
<dbReference type="EC" id="6.3.5.3" evidence="8"/>
<protein>
    <recommendedName>
        <fullName evidence="8">Phosphoribosylformylglycinamidine synthase subunit PurQ</fullName>
        <shortName evidence="8">FGAM synthase</shortName>
        <ecNumber evidence="8">6.3.5.3</ecNumber>
    </recommendedName>
    <alternativeName>
        <fullName evidence="8">Formylglycinamide ribonucleotide amidotransferase subunit I</fullName>
        <shortName evidence="8">FGAR amidotransferase I</shortName>
        <shortName evidence="8">FGAR-AT I</shortName>
    </alternativeName>
    <alternativeName>
        <fullName evidence="8">Glutaminase PurQ</fullName>
        <ecNumber evidence="8">3.5.1.2</ecNumber>
    </alternativeName>
    <alternativeName>
        <fullName evidence="8">Phosphoribosylformylglycinamidine synthase subunit I</fullName>
    </alternativeName>
</protein>
<comment type="pathway">
    <text evidence="8">Purine metabolism; IMP biosynthesis via de novo pathway; 5-amino-1-(5-phospho-D-ribosyl)imidazole from N(2)-formyl-N(1)-(5-phospho-D-ribosyl)glycinamide: step 1/2.</text>
</comment>